<sequence length="47" mass="4874">MSDRCDRRGRSPGADLGMWLIIVILLPLIGSFGGTSPGSPFGTSSGH</sequence>
<gene>
    <name evidence="2" type="ORF">Rhow_001037</name>
</gene>
<evidence type="ECO:0000313" key="2">
    <source>
        <dbReference type="EMBL" id="GCE45022.1"/>
    </source>
</evidence>
<dbReference type="EMBL" id="BHYM01000140">
    <property type="protein sequence ID" value="GCE45022.1"/>
    <property type="molecule type" value="Genomic_DNA"/>
</dbReference>
<evidence type="ECO:0000313" key="3">
    <source>
        <dbReference type="Proteomes" id="UP000287519"/>
    </source>
</evidence>
<keyword evidence="1" id="KW-1133">Transmembrane helix</keyword>
<dbReference type="AlphaFoldDB" id="A0A402CMS9"/>
<evidence type="ECO:0000256" key="1">
    <source>
        <dbReference type="SAM" id="Phobius"/>
    </source>
</evidence>
<proteinExistence type="predicted"/>
<comment type="caution">
    <text evidence="2">The sequence shown here is derived from an EMBL/GenBank/DDBJ whole genome shotgun (WGS) entry which is preliminary data.</text>
</comment>
<reference evidence="2 3" key="1">
    <citation type="submission" date="2018-11" db="EMBL/GenBank/DDBJ databases">
        <title>Microbial catabolism of amino acid.</title>
        <authorList>
            <person name="Hibi M."/>
            <person name="Ogawa J."/>
        </authorList>
    </citation>
    <scope>NUCLEOTIDE SEQUENCE [LARGE SCALE GENOMIC DNA]</scope>
    <source>
        <strain evidence="2 3">C31-06</strain>
    </source>
</reference>
<protein>
    <submittedName>
        <fullName evidence="2">Uncharacterized protein</fullName>
    </submittedName>
</protein>
<dbReference type="Proteomes" id="UP000287519">
    <property type="component" value="Unassembled WGS sequence"/>
</dbReference>
<feature type="transmembrane region" description="Helical" evidence="1">
    <location>
        <begin position="12"/>
        <end position="32"/>
    </location>
</feature>
<name>A0A402CMS9_RHOWR</name>
<keyword evidence="3" id="KW-1185">Reference proteome</keyword>
<keyword evidence="1" id="KW-0812">Transmembrane</keyword>
<keyword evidence="1" id="KW-0472">Membrane</keyword>
<accession>A0A402CMS9</accession>
<organism evidence="2 3">
    <name type="scientific">Rhodococcus wratislaviensis</name>
    <name type="common">Tsukamurella wratislaviensis</name>
    <dbReference type="NCBI Taxonomy" id="44752"/>
    <lineage>
        <taxon>Bacteria</taxon>
        <taxon>Bacillati</taxon>
        <taxon>Actinomycetota</taxon>
        <taxon>Actinomycetes</taxon>
        <taxon>Mycobacteriales</taxon>
        <taxon>Nocardiaceae</taxon>
        <taxon>Rhodococcus</taxon>
    </lineage>
</organism>